<organism evidence="14 15">
    <name type="scientific">Lachnoclostridium phytofermentans</name>
    <dbReference type="NCBI Taxonomy" id="66219"/>
    <lineage>
        <taxon>Bacteria</taxon>
        <taxon>Bacillati</taxon>
        <taxon>Bacillota</taxon>
        <taxon>Clostridia</taxon>
        <taxon>Lachnospirales</taxon>
        <taxon>Lachnospiraceae</taxon>
    </lineage>
</organism>
<reference evidence="14 15" key="1">
    <citation type="journal article" date="2018" name="Nat. Biotechnol.">
        <title>A standardized bacterial taxonomy based on genome phylogeny substantially revises the tree of life.</title>
        <authorList>
            <person name="Parks D.H."/>
            <person name="Chuvochina M."/>
            <person name="Waite D.W."/>
            <person name="Rinke C."/>
            <person name="Skarshewski A."/>
            <person name="Chaumeil P.A."/>
            <person name="Hugenholtz P."/>
        </authorList>
    </citation>
    <scope>NUCLEOTIDE SEQUENCE [LARGE SCALE GENOMIC DNA]</scope>
    <source>
        <strain evidence="14">UBA11728</strain>
    </source>
</reference>
<keyword evidence="7 11" id="KW-1133">Transmembrane helix</keyword>
<dbReference type="PIRSF" id="PIRSF003097">
    <property type="entry name" value="FtsX"/>
    <property type="match status" value="1"/>
</dbReference>
<dbReference type="GO" id="GO:0005886">
    <property type="term" value="C:plasma membrane"/>
    <property type="evidence" value="ECO:0007669"/>
    <property type="project" value="UniProtKB-SubCell"/>
</dbReference>
<comment type="caution">
    <text evidence="14">The sequence shown here is derived from an EMBL/GenBank/DDBJ whole genome shotgun (WGS) entry which is preliminary data.</text>
</comment>
<comment type="subcellular location">
    <subcellularLocation>
        <location evidence="1">Cell membrane</location>
        <topology evidence="1">Multi-pass membrane protein</topology>
    </subcellularLocation>
</comment>
<accession>A0A3D2XAU6</accession>
<evidence type="ECO:0000256" key="11">
    <source>
        <dbReference type="SAM" id="Phobius"/>
    </source>
</evidence>
<evidence type="ECO:0000256" key="2">
    <source>
        <dbReference type="ARBA" id="ARBA00007379"/>
    </source>
</evidence>
<comment type="function">
    <text evidence="10">Part of the ABC transporter FtsEX involved in asymmetric cellular division facilitating the initiation of sporulation.</text>
</comment>
<dbReference type="EMBL" id="DPVV01000587">
    <property type="protein sequence ID" value="HCL04270.1"/>
    <property type="molecule type" value="Genomic_DNA"/>
</dbReference>
<dbReference type="Proteomes" id="UP000262969">
    <property type="component" value="Unassembled WGS sequence"/>
</dbReference>
<evidence type="ECO:0000256" key="1">
    <source>
        <dbReference type="ARBA" id="ARBA00004651"/>
    </source>
</evidence>
<gene>
    <name evidence="14" type="ORF">DHW61_17990</name>
</gene>
<proteinExistence type="inferred from homology"/>
<feature type="domain" description="ABC3 transporter permease C-terminal" evidence="12">
    <location>
        <begin position="177"/>
        <end position="298"/>
    </location>
</feature>
<evidence type="ECO:0000259" key="12">
    <source>
        <dbReference type="Pfam" id="PF02687"/>
    </source>
</evidence>
<evidence type="ECO:0000313" key="15">
    <source>
        <dbReference type="Proteomes" id="UP000262969"/>
    </source>
</evidence>
<evidence type="ECO:0000313" key="14">
    <source>
        <dbReference type="EMBL" id="HCL04270.1"/>
    </source>
</evidence>
<evidence type="ECO:0000256" key="8">
    <source>
        <dbReference type="ARBA" id="ARBA00023136"/>
    </source>
</evidence>
<keyword evidence="6 11" id="KW-0812">Transmembrane</keyword>
<evidence type="ECO:0000256" key="7">
    <source>
        <dbReference type="ARBA" id="ARBA00022989"/>
    </source>
</evidence>
<dbReference type="AlphaFoldDB" id="A0A3D2XAU6"/>
<evidence type="ECO:0000259" key="13">
    <source>
        <dbReference type="Pfam" id="PF18075"/>
    </source>
</evidence>
<dbReference type="PANTHER" id="PTHR47755:SF1">
    <property type="entry name" value="CELL DIVISION PROTEIN FTSX"/>
    <property type="match status" value="1"/>
</dbReference>
<feature type="domain" description="FtsX extracellular" evidence="13">
    <location>
        <begin position="60"/>
        <end position="154"/>
    </location>
</feature>
<evidence type="ECO:0000256" key="9">
    <source>
        <dbReference type="ARBA" id="ARBA00023306"/>
    </source>
</evidence>
<dbReference type="GO" id="GO:0051301">
    <property type="term" value="P:cell division"/>
    <property type="evidence" value="ECO:0007669"/>
    <property type="project" value="UniProtKB-KW"/>
</dbReference>
<feature type="transmembrane region" description="Helical" evidence="11">
    <location>
        <begin position="171"/>
        <end position="195"/>
    </location>
</feature>
<dbReference type="Pfam" id="PF18075">
    <property type="entry name" value="FtsX_ECD"/>
    <property type="match status" value="1"/>
</dbReference>
<feature type="transmembrane region" description="Helical" evidence="11">
    <location>
        <begin position="26"/>
        <end position="49"/>
    </location>
</feature>
<dbReference type="Gene3D" id="3.30.70.3040">
    <property type="match status" value="1"/>
</dbReference>
<sequence>MPKISTIAYSVRQGTKNIKRNRMFSLASVGTITTCLFLFGIFYCILMNFQHIIKNAEQGVSVTVFFNEGITSQEIGLIGEKIGQRAEVAKYDYVSAEEAWEEYKNTKLDPEHAASFGDDNPLENSAHYIVYLNDVEMQEILVRYLQSIPGVRQVNNSEAIADVLSGVNKGLAFGTTAIIVILLGVAVFLISTTVTMGISVRRQEISIMKLIGATDFFIRAPFIVEGIIIGLVGAILPLGLLHVLYNKGVKYLMTSFSSPLKKADFLATGTMFRTLIPACLLIGVGIGFLGSFITLGKQLRKIN</sequence>
<dbReference type="PANTHER" id="PTHR47755">
    <property type="entry name" value="CELL DIVISION PROTEIN FTSX"/>
    <property type="match status" value="1"/>
</dbReference>
<feature type="transmembrane region" description="Helical" evidence="11">
    <location>
        <begin position="275"/>
        <end position="295"/>
    </location>
</feature>
<keyword evidence="9 10" id="KW-0131">Cell cycle</keyword>
<evidence type="ECO:0000256" key="4">
    <source>
        <dbReference type="ARBA" id="ARBA00022475"/>
    </source>
</evidence>
<feature type="transmembrane region" description="Helical" evidence="11">
    <location>
        <begin position="216"/>
        <end position="245"/>
    </location>
</feature>
<protein>
    <recommendedName>
        <fullName evidence="3 10">Cell division protein FtsX</fullName>
    </recommendedName>
</protein>
<keyword evidence="4 10" id="KW-1003">Cell membrane</keyword>
<dbReference type="InterPro" id="IPR003838">
    <property type="entry name" value="ABC3_permease_C"/>
</dbReference>
<dbReference type="InterPro" id="IPR004513">
    <property type="entry name" value="FtsX"/>
</dbReference>
<dbReference type="InterPro" id="IPR040690">
    <property type="entry name" value="FtsX_ECD"/>
</dbReference>
<evidence type="ECO:0000256" key="6">
    <source>
        <dbReference type="ARBA" id="ARBA00022692"/>
    </source>
</evidence>
<name>A0A3D2XAU6_9FIRM</name>
<dbReference type="Pfam" id="PF02687">
    <property type="entry name" value="FtsX"/>
    <property type="match status" value="1"/>
</dbReference>
<evidence type="ECO:0000256" key="5">
    <source>
        <dbReference type="ARBA" id="ARBA00022618"/>
    </source>
</evidence>
<keyword evidence="5 10" id="KW-0132">Cell division</keyword>
<dbReference type="NCBIfam" id="NF038347">
    <property type="entry name" value="FtsX_Gpos"/>
    <property type="match status" value="1"/>
</dbReference>
<keyword evidence="8 10" id="KW-0472">Membrane</keyword>
<evidence type="ECO:0000256" key="10">
    <source>
        <dbReference type="PIRNR" id="PIRNR003097"/>
    </source>
</evidence>
<comment type="similarity">
    <text evidence="2 10">Belongs to the ABC-4 integral membrane protein family. FtsX subfamily.</text>
</comment>
<evidence type="ECO:0000256" key="3">
    <source>
        <dbReference type="ARBA" id="ARBA00021907"/>
    </source>
</evidence>
<dbReference type="InterPro" id="IPR058204">
    <property type="entry name" value="FtsX_firmicutes-type"/>
</dbReference>